<dbReference type="AlphaFoldDB" id="A0A9X9Q075"/>
<reference evidence="2 3" key="1">
    <citation type="submission" date="2018-10" db="EMBL/GenBank/DDBJ databases">
        <authorList>
            <person name="Ekblom R."/>
            <person name="Jareborg N."/>
        </authorList>
    </citation>
    <scope>NUCLEOTIDE SEQUENCE [LARGE SCALE GENOMIC DNA]</scope>
    <source>
        <tissue evidence="2">Muscle</tissue>
    </source>
</reference>
<comment type="caution">
    <text evidence="2">The sequence shown here is derived from an EMBL/GenBank/DDBJ whole genome shotgun (WGS) entry which is preliminary data.</text>
</comment>
<name>A0A9X9Q075_GULGU</name>
<organism evidence="2 3">
    <name type="scientific">Gulo gulo</name>
    <name type="common">Wolverine</name>
    <name type="synonym">Gluton</name>
    <dbReference type="NCBI Taxonomy" id="48420"/>
    <lineage>
        <taxon>Eukaryota</taxon>
        <taxon>Metazoa</taxon>
        <taxon>Chordata</taxon>
        <taxon>Craniata</taxon>
        <taxon>Vertebrata</taxon>
        <taxon>Euteleostomi</taxon>
        <taxon>Mammalia</taxon>
        <taxon>Eutheria</taxon>
        <taxon>Laurasiatheria</taxon>
        <taxon>Carnivora</taxon>
        <taxon>Caniformia</taxon>
        <taxon>Musteloidea</taxon>
        <taxon>Mustelidae</taxon>
        <taxon>Guloninae</taxon>
        <taxon>Gulo</taxon>
    </lineage>
</organism>
<dbReference type="Proteomes" id="UP000269945">
    <property type="component" value="Unassembled WGS sequence"/>
</dbReference>
<protein>
    <submittedName>
        <fullName evidence="2">Uncharacterized protein</fullName>
    </submittedName>
</protein>
<keyword evidence="3" id="KW-1185">Reference proteome</keyword>
<feature type="region of interest" description="Disordered" evidence="1">
    <location>
        <begin position="1"/>
        <end position="23"/>
    </location>
</feature>
<evidence type="ECO:0000313" key="3">
    <source>
        <dbReference type="Proteomes" id="UP000269945"/>
    </source>
</evidence>
<evidence type="ECO:0000313" key="2">
    <source>
        <dbReference type="EMBL" id="VCW84169.1"/>
    </source>
</evidence>
<accession>A0A9X9Q075</accession>
<sequence length="52" mass="5399">MLENFALVSSLAPGPAALSPDRLRSEASGPALRRMECTLLALSLAGTLYLGP</sequence>
<dbReference type="EMBL" id="CYRY02013633">
    <property type="protein sequence ID" value="VCW84169.1"/>
    <property type="molecule type" value="Genomic_DNA"/>
</dbReference>
<evidence type="ECO:0000256" key="1">
    <source>
        <dbReference type="SAM" id="MobiDB-lite"/>
    </source>
</evidence>
<proteinExistence type="predicted"/>
<gene>
    <name evidence="2" type="ORF">BN2614_LOCUS1</name>
</gene>